<evidence type="ECO:0000313" key="5">
    <source>
        <dbReference type="Proteomes" id="UP000288246"/>
    </source>
</evidence>
<dbReference type="Pfam" id="PF24837">
    <property type="entry name" value="AMIN-like"/>
    <property type="match status" value="1"/>
</dbReference>
<accession>A0A401UXQ3</accession>
<feature type="signal peptide" evidence="2">
    <location>
        <begin position="1"/>
        <end position="22"/>
    </location>
</feature>
<protein>
    <recommendedName>
        <fullName evidence="3">AMIN-like domain-containing protein</fullName>
    </recommendedName>
</protein>
<dbReference type="OrthoDB" id="3393679at2"/>
<dbReference type="InterPro" id="IPR056303">
    <property type="entry name" value="AMIN-like"/>
</dbReference>
<evidence type="ECO:0000313" key="4">
    <source>
        <dbReference type="EMBL" id="GCD19471.1"/>
    </source>
</evidence>
<sequence length="211" mass="21545">MTTRRRTVLTTAVLCTLLAACGQGTPGADGSSSPTASATGSPTGTPTSPAPSATTPVPEPGAEAEAGDFSPANAQLTADPSGTPVTVTDVRVGSHEGYDRVVYEVAGGGVPGYRVTYVDQAVEDGSGATVDVAGDAVLDVWLTGTGYPHDTGHEEFAQDVGPREGTVVQVTRPLTFEGMTQSVVGVAGERRPFRVFVLQDPVRVVVDVQSS</sequence>
<comment type="caution">
    <text evidence="4">The sequence shown here is derived from an EMBL/GenBank/DDBJ whole genome shotgun (WGS) entry which is preliminary data.</text>
</comment>
<dbReference type="AlphaFoldDB" id="A0A401UXQ3"/>
<name>A0A401UXQ3_9CELL</name>
<evidence type="ECO:0000256" key="1">
    <source>
        <dbReference type="SAM" id="MobiDB-lite"/>
    </source>
</evidence>
<keyword evidence="5" id="KW-1185">Reference proteome</keyword>
<organism evidence="4 5">
    <name type="scientific">Cellulomonas algicola</name>
    <dbReference type="NCBI Taxonomy" id="2071633"/>
    <lineage>
        <taxon>Bacteria</taxon>
        <taxon>Bacillati</taxon>
        <taxon>Actinomycetota</taxon>
        <taxon>Actinomycetes</taxon>
        <taxon>Micrococcales</taxon>
        <taxon>Cellulomonadaceae</taxon>
        <taxon>Cellulomonas</taxon>
    </lineage>
</organism>
<keyword evidence="2" id="KW-0732">Signal</keyword>
<evidence type="ECO:0000256" key="2">
    <source>
        <dbReference type="SAM" id="SignalP"/>
    </source>
</evidence>
<dbReference type="PROSITE" id="PS51257">
    <property type="entry name" value="PROKAR_LIPOPROTEIN"/>
    <property type="match status" value="1"/>
</dbReference>
<dbReference type="EMBL" id="BHYL01000070">
    <property type="protein sequence ID" value="GCD19471.1"/>
    <property type="molecule type" value="Genomic_DNA"/>
</dbReference>
<dbReference type="RefSeq" id="WP_124342007.1">
    <property type="nucleotide sequence ID" value="NZ_BHYL01000070.1"/>
</dbReference>
<feature type="region of interest" description="Disordered" evidence="1">
    <location>
        <begin position="24"/>
        <end position="67"/>
    </location>
</feature>
<proteinExistence type="predicted"/>
<gene>
    <name evidence="4" type="ORF">CTKZ_10330</name>
</gene>
<evidence type="ECO:0000259" key="3">
    <source>
        <dbReference type="Pfam" id="PF24837"/>
    </source>
</evidence>
<feature type="domain" description="AMIN-like" evidence="3">
    <location>
        <begin position="86"/>
        <end position="209"/>
    </location>
</feature>
<feature type="compositionally biased region" description="Low complexity" evidence="1">
    <location>
        <begin position="24"/>
        <end position="56"/>
    </location>
</feature>
<feature type="chain" id="PRO_5039714088" description="AMIN-like domain-containing protein" evidence="2">
    <location>
        <begin position="23"/>
        <end position="211"/>
    </location>
</feature>
<dbReference type="Proteomes" id="UP000288246">
    <property type="component" value="Unassembled WGS sequence"/>
</dbReference>
<reference evidence="4 5" key="1">
    <citation type="submission" date="2018-11" db="EMBL/GenBank/DDBJ databases">
        <title>Draft genome sequence of Cellulomonas takizawaensis strain TKZ-21.</title>
        <authorList>
            <person name="Yamamura H."/>
            <person name="Hayashi T."/>
            <person name="Hamada M."/>
            <person name="Serisawa Y."/>
            <person name="Matsuyama K."/>
            <person name="Nakagawa Y."/>
            <person name="Otoguro M."/>
            <person name="Yanagida F."/>
            <person name="Hayakawa M."/>
        </authorList>
    </citation>
    <scope>NUCLEOTIDE SEQUENCE [LARGE SCALE GENOMIC DNA]</scope>
    <source>
        <strain evidence="4 5">TKZ-21</strain>
    </source>
</reference>